<organism evidence="6 7">
    <name type="scientific">Paraburkholderia metrosideri</name>
    <dbReference type="NCBI Taxonomy" id="580937"/>
    <lineage>
        <taxon>Bacteria</taxon>
        <taxon>Pseudomonadati</taxon>
        <taxon>Pseudomonadota</taxon>
        <taxon>Betaproteobacteria</taxon>
        <taxon>Burkholderiales</taxon>
        <taxon>Burkholderiaceae</taxon>
        <taxon>Paraburkholderia</taxon>
    </lineage>
</organism>
<name>A0ABW9E3Z1_9BURK</name>
<reference evidence="6 7" key="1">
    <citation type="journal article" date="2024" name="Chem. Sci.">
        <title>Discovery of megapolipeptins by genome mining of a Burkholderiales bacteria collection.</title>
        <authorList>
            <person name="Paulo B.S."/>
            <person name="Recchia M.J.J."/>
            <person name="Lee S."/>
            <person name="Fergusson C.H."/>
            <person name="Romanowski S.B."/>
            <person name="Hernandez A."/>
            <person name="Krull N."/>
            <person name="Liu D.Y."/>
            <person name="Cavanagh H."/>
            <person name="Bos A."/>
            <person name="Gray C.A."/>
            <person name="Murphy B.T."/>
            <person name="Linington R.G."/>
            <person name="Eustaquio A.S."/>
        </authorList>
    </citation>
    <scope>NUCLEOTIDE SEQUENCE [LARGE SCALE GENOMIC DNA]</scope>
    <source>
        <strain evidence="6 7">RL17-338-BIC-A</strain>
    </source>
</reference>
<comment type="similarity">
    <text evidence="1">Belongs to the cysteine dioxygenase family.</text>
</comment>
<evidence type="ECO:0000313" key="7">
    <source>
        <dbReference type="Proteomes" id="UP001629432"/>
    </source>
</evidence>
<evidence type="ECO:0000256" key="5">
    <source>
        <dbReference type="ARBA" id="ARBA00023004"/>
    </source>
</evidence>
<dbReference type="InterPro" id="IPR011051">
    <property type="entry name" value="RmlC_Cupin_sf"/>
</dbReference>
<dbReference type="PANTHER" id="PTHR12918">
    <property type="entry name" value="CYSTEINE DIOXYGENASE"/>
    <property type="match status" value="1"/>
</dbReference>
<sequence>MQGSIRFEKFVEALTRLIDGCDNEAPLRRDGHRLLETLIAHDDWLPDAFAQPDAKYYQQYPLHVDPQGRFSVVSFVWGPGQNTPVHNHTVWGLIGMLRGGERSERFEFRGDGQSMRYVGEETLHPGEVDEVSPTIGDIHRVSNLYDDRVSISVHVYGGDIGRISRHVFDPHTGAGKAFVSGYSSRRESDSTR</sequence>
<dbReference type="Pfam" id="PF05995">
    <property type="entry name" value="CDO_I"/>
    <property type="match status" value="1"/>
</dbReference>
<dbReference type="RefSeq" id="WP_408340217.1">
    <property type="nucleotide sequence ID" value="NZ_JAQQCF010000045.1"/>
</dbReference>
<evidence type="ECO:0000256" key="1">
    <source>
        <dbReference type="ARBA" id="ARBA00006622"/>
    </source>
</evidence>
<keyword evidence="2" id="KW-0479">Metal-binding</keyword>
<evidence type="ECO:0000313" key="6">
    <source>
        <dbReference type="EMBL" id="MFM0641649.1"/>
    </source>
</evidence>
<dbReference type="GO" id="GO:0051213">
    <property type="term" value="F:dioxygenase activity"/>
    <property type="evidence" value="ECO:0007669"/>
    <property type="project" value="UniProtKB-KW"/>
</dbReference>
<gene>
    <name evidence="6" type="ORF">PQQ63_33675</name>
</gene>
<proteinExistence type="inferred from homology"/>
<comment type="caution">
    <text evidence="6">The sequence shown here is derived from an EMBL/GenBank/DDBJ whole genome shotgun (WGS) entry which is preliminary data.</text>
</comment>
<dbReference type="CDD" id="cd10548">
    <property type="entry name" value="cupin_CDO"/>
    <property type="match status" value="1"/>
</dbReference>
<keyword evidence="5" id="KW-0408">Iron</keyword>
<dbReference type="Gene3D" id="2.60.120.10">
    <property type="entry name" value="Jelly Rolls"/>
    <property type="match status" value="1"/>
</dbReference>
<protein>
    <submittedName>
        <fullName evidence="6">Cysteine dioxygenase</fullName>
    </submittedName>
</protein>
<dbReference type="PANTHER" id="PTHR12918:SF1">
    <property type="entry name" value="CYSTEINE DIOXYGENASE TYPE 1"/>
    <property type="match status" value="1"/>
</dbReference>
<keyword evidence="3 6" id="KW-0223">Dioxygenase</keyword>
<accession>A0ABW9E3Z1</accession>
<keyword evidence="7" id="KW-1185">Reference proteome</keyword>
<dbReference type="SUPFAM" id="SSF51182">
    <property type="entry name" value="RmlC-like cupins"/>
    <property type="match status" value="1"/>
</dbReference>
<dbReference type="Proteomes" id="UP001629432">
    <property type="component" value="Unassembled WGS sequence"/>
</dbReference>
<keyword evidence="4" id="KW-0560">Oxidoreductase</keyword>
<dbReference type="InterPro" id="IPR014710">
    <property type="entry name" value="RmlC-like_jellyroll"/>
</dbReference>
<dbReference type="EMBL" id="JAQQCF010000045">
    <property type="protein sequence ID" value="MFM0641649.1"/>
    <property type="molecule type" value="Genomic_DNA"/>
</dbReference>
<evidence type="ECO:0000256" key="4">
    <source>
        <dbReference type="ARBA" id="ARBA00023002"/>
    </source>
</evidence>
<dbReference type="InterPro" id="IPR010300">
    <property type="entry name" value="CDO_1"/>
</dbReference>
<evidence type="ECO:0000256" key="3">
    <source>
        <dbReference type="ARBA" id="ARBA00022964"/>
    </source>
</evidence>
<evidence type="ECO:0000256" key="2">
    <source>
        <dbReference type="ARBA" id="ARBA00022723"/>
    </source>
</evidence>
<dbReference type="Gene3D" id="1.20.5.440">
    <property type="entry name" value="ATP synthase delta/epsilon subunit, C-terminal domain"/>
    <property type="match status" value="1"/>
</dbReference>